<dbReference type="PROSITE" id="PS52045">
    <property type="entry name" value="NEPROSIN_PEP_CD"/>
    <property type="match status" value="1"/>
</dbReference>
<feature type="domain" description="Neprosin PEP catalytic" evidence="1">
    <location>
        <begin position="1"/>
        <end position="50"/>
    </location>
</feature>
<keyword evidence="3" id="KW-1185">Reference proteome</keyword>
<sequence>MDVWAPKVERVSSTELSLSQIWVIAGSVENGDRNTINEAGWQVYGPWDVW</sequence>
<proteinExistence type="predicted"/>
<evidence type="ECO:0000313" key="2">
    <source>
        <dbReference type="EMBL" id="KAL3636375.1"/>
    </source>
</evidence>
<dbReference type="AlphaFoldDB" id="A0ABD3D283"/>
<gene>
    <name evidence="2" type="ORF">CASFOL_020922</name>
</gene>
<evidence type="ECO:0000313" key="3">
    <source>
        <dbReference type="Proteomes" id="UP001632038"/>
    </source>
</evidence>
<protein>
    <recommendedName>
        <fullName evidence="1">Neprosin PEP catalytic domain-containing protein</fullName>
    </recommendedName>
</protein>
<evidence type="ECO:0000259" key="1">
    <source>
        <dbReference type="PROSITE" id="PS52045"/>
    </source>
</evidence>
<dbReference type="Proteomes" id="UP001632038">
    <property type="component" value="Unassembled WGS sequence"/>
</dbReference>
<dbReference type="EMBL" id="JAVIJP010000027">
    <property type="protein sequence ID" value="KAL3636375.1"/>
    <property type="molecule type" value="Genomic_DNA"/>
</dbReference>
<name>A0ABD3D283_9LAMI</name>
<accession>A0ABD3D283</accession>
<dbReference type="InterPro" id="IPR004314">
    <property type="entry name" value="Neprosin"/>
</dbReference>
<comment type="caution">
    <text evidence="2">The sequence shown here is derived from an EMBL/GenBank/DDBJ whole genome shotgun (WGS) entry which is preliminary data.</text>
</comment>
<reference evidence="3" key="1">
    <citation type="journal article" date="2024" name="IScience">
        <title>Strigolactones Initiate the Formation of Haustorium-like Structures in Castilleja.</title>
        <authorList>
            <person name="Buerger M."/>
            <person name="Peterson D."/>
            <person name="Chory J."/>
        </authorList>
    </citation>
    <scope>NUCLEOTIDE SEQUENCE [LARGE SCALE GENOMIC DNA]</scope>
</reference>
<organism evidence="2 3">
    <name type="scientific">Castilleja foliolosa</name>
    <dbReference type="NCBI Taxonomy" id="1961234"/>
    <lineage>
        <taxon>Eukaryota</taxon>
        <taxon>Viridiplantae</taxon>
        <taxon>Streptophyta</taxon>
        <taxon>Embryophyta</taxon>
        <taxon>Tracheophyta</taxon>
        <taxon>Spermatophyta</taxon>
        <taxon>Magnoliopsida</taxon>
        <taxon>eudicotyledons</taxon>
        <taxon>Gunneridae</taxon>
        <taxon>Pentapetalae</taxon>
        <taxon>asterids</taxon>
        <taxon>lamiids</taxon>
        <taxon>Lamiales</taxon>
        <taxon>Orobanchaceae</taxon>
        <taxon>Pedicularideae</taxon>
        <taxon>Castillejinae</taxon>
        <taxon>Castilleja</taxon>
    </lineage>
</organism>